<dbReference type="GO" id="GO:0003677">
    <property type="term" value="F:DNA binding"/>
    <property type="evidence" value="ECO:0007669"/>
    <property type="project" value="UniProtKB-KW"/>
</dbReference>
<feature type="region of interest" description="Disordered" evidence="3">
    <location>
        <begin position="450"/>
        <end position="472"/>
    </location>
</feature>
<dbReference type="GO" id="GO:0005634">
    <property type="term" value="C:nucleus"/>
    <property type="evidence" value="ECO:0007669"/>
    <property type="project" value="TreeGrafter"/>
</dbReference>
<sequence length="581" mass="64869">MRIEVSGKENLMETTDSLSWMTPVPLEDGWLDKMDSSLTSVDEGFFPDLSWSDSSESFFHASTEALPYVEETPPAKKYTHQPHAKPKRVKGDALRLFEPLKKPKQLEPLIKLDADHNRAQVVHAATFLDQSSVAPPTATASVYSPNIISFGDALTSSKRSWGGWSWDDQVIFFQAMKSKWTSATLLPKRWDQLTRKLPHKSVVSVQQFYTAMVAHIHDLLSLVHVHFNQDSPDEIRMALSCWYRVCASELDISNPLHKKRLAGRLKHTLIKSRKNSETAILAKQTKRGQSIVHTPVVRKKRPLQSPDMPSSTRSPMAVGASADDDDTKRFKPSPIDLKKKPIKVRFVPIDKATQTLVAQIGARPKVELKMNGSKRISDVCAHMMTKWAAVQDLVGPDACFRVVPLGDRLHPGWGADDISVTCLDIFHQCLRQPMDDDTVTLEYRWTDAATSSRFSTPTRPSPPAPQEQQQPTPAHEITYVNLDFLPPPIDDHTEAVSPWEEVKLPPETTTALTSTAPPTSTDFNGFLDEGPSACTAWMESFLPPLDDHSTPQPMVPPPPMVPLSTDGKKPKKRITPTLIPK</sequence>
<dbReference type="GO" id="GO:0007389">
    <property type="term" value="P:pattern specification process"/>
    <property type="evidence" value="ECO:0007669"/>
    <property type="project" value="TreeGrafter"/>
</dbReference>
<dbReference type="OrthoDB" id="168337at2759"/>
<dbReference type="PANTHER" id="PTHR21677:SF1">
    <property type="entry name" value="PROTEIN CRAMPED-LIKE"/>
    <property type="match status" value="1"/>
</dbReference>
<evidence type="ECO:0000256" key="1">
    <source>
        <dbReference type="ARBA" id="ARBA00023125"/>
    </source>
</evidence>
<dbReference type="GO" id="GO:0003682">
    <property type="term" value="F:chromatin binding"/>
    <property type="evidence" value="ECO:0007669"/>
    <property type="project" value="InterPro"/>
</dbReference>
<dbReference type="Proteomes" id="UP000332933">
    <property type="component" value="Unassembled WGS sequence"/>
</dbReference>
<dbReference type="AlphaFoldDB" id="A0A485LNT4"/>
<reference evidence="4" key="2">
    <citation type="submission" date="2019-06" db="EMBL/GenBank/DDBJ databases">
        <title>Genomics analysis of Aphanomyces spp. identifies a new class of oomycete effector associated with host adaptation.</title>
        <authorList>
            <person name="Gaulin E."/>
        </authorList>
    </citation>
    <scope>NUCLEOTIDE SEQUENCE</scope>
    <source>
        <strain evidence="4">CBS 578.67</strain>
    </source>
</reference>
<reference evidence="5 6" key="1">
    <citation type="submission" date="2019-03" db="EMBL/GenBank/DDBJ databases">
        <authorList>
            <person name="Gaulin E."/>
            <person name="Dumas B."/>
        </authorList>
    </citation>
    <scope>NUCLEOTIDE SEQUENCE [LARGE SCALE GENOMIC DNA]</scope>
    <source>
        <strain evidence="5">CBS 568.67</strain>
    </source>
</reference>
<organism evidence="5 6">
    <name type="scientific">Aphanomyces stellatus</name>
    <dbReference type="NCBI Taxonomy" id="120398"/>
    <lineage>
        <taxon>Eukaryota</taxon>
        <taxon>Sar</taxon>
        <taxon>Stramenopiles</taxon>
        <taxon>Oomycota</taxon>
        <taxon>Saprolegniomycetes</taxon>
        <taxon>Saprolegniales</taxon>
        <taxon>Verrucalvaceae</taxon>
        <taxon>Aphanomyces</taxon>
    </lineage>
</organism>
<evidence type="ECO:0000256" key="3">
    <source>
        <dbReference type="SAM" id="MobiDB-lite"/>
    </source>
</evidence>
<keyword evidence="6" id="KW-1185">Reference proteome</keyword>
<dbReference type="InterPro" id="IPR055315">
    <property type="entry name" value="Cramped-like"/>
</dbReference>
<feature type="region of interest" description="Disordered" evidence="3">
    <location>
        <begin position="545"/>
        <end position="581"/>
    </location>
</feature>
<protein>
    <submittedName>
        <fullName evidence="5">Aste57867_23802 protein</fullName>
    </submittedName>
</protein>
<name>A0A485LNT4_9STRA</name>
<dbReference type="EMBL" id="VJMH01007310">
    <property type="protein sequence ID" value="KAF0684216.1"/>
    <property type="molecule type" value="Genomic_DNA"/>
</dbReference>
<dbReference type="PANTHER" id="PTHR21677">
    <property type="entry name" value="CRAMPED PROTEIN"/>
    <property type="match status" value="1"/>
</dbReference>
<evidence type="ECO:0000313" key="4">
    <source>
        <dbReference type="EMBL" id="KAF0684216.1"/>
    </source>
</evidence>
<dbReference type="EMBL" id="CAADRA010007336">
    <property type="protein sequence ID" value="VFU00447.1"/>
    <property type="molecule type" value="Genomic_DNA"/>
</dbReference>
<evidence type="ECO:0000256" key="2">
    <source>
        <dbReference type="ARBA" id="ARBA00023242"/>
    </source>
</evidence>
<evidence type="ECO:0000313" key="5">
    <source>
        <dbReference type="EMBL" id="VFU00447.1"/>
    </source>
</evidence>
<feature type="region of interest" description="Disordered" evidence="3">
    <location>
        <begin position="300"/>
        <end position="334"/>
    </location>
</feature>
<accession>A0A485LNT4</accession>
<evidence type="ECO:0000313" key="6">
    <source>
        <dbReference type="Proteomes" id="UP000332933"/>
    </source>
</evidence>
<keyword evidence="2" id="KW-0539">Nucleus</keyword>
<proteinExistence type="predicted"/>
<keyword evidence="1" id="KW-0238">DNA-binding</keyword>
<gene>
    <name evidence="5" type="primary">Aste57867_23802</name>
    <name evidence="4" type="ORF">As57867_023729</name>
    <name evidence="5" type="ORF">ASTE57867_23802</name>
</gene>